<keyword evidence="1 5" id="KW-0723">Serine/threonine-protein kinase</keyword>
<dbReference type="NCBIfam" id="NF003742">
    <property type="entry name" value="PRK05339.1"/>
    <property type="match status" value="1"/>
</dbReference>
<evidence type="ECO:0000256" key="5">
    <source>
        <dbReference type="HAMAP-Rule" id="MF_00921"/>
    </source>
</evidence>
<organism evidence="6 7">
    <name type="scientific">Staphylococcus borealis</name>
    <dbReference type="NCBI Taxonomy" id="2742203"/>
    <lineage>
        <taxon>Bacteria</taxon>
        <taxon>Bacillati</taxon>
        <taxon>Bacillota</taxon>
        <taxon>Bacilli</taxon>
        <taxon>Bacillales</taxon>
        <taxon>Staphylococcaceae</taxon>
        <taxon>Staphylococcus</taxon>
    </lineage>
</organism>
<dbReference type="GeneID" id="74185398"/>
<evidence type="ECO:0000256" key="1">
    <source>
        <dbReference type="ARBA" id="ARBA00022527"/>
    </source>
</evidence>
<gene>
    <name evidence="6" type="ORF">HUN84_02155</name>
</gene>
<name>A0ABX2LGY3_9STAP</name>
<dbReference type="HAMAP" id="MF_00921">
    <property type="entry name" value="PDRP"/>
    <property type="match status" value="1"/>
</dbReference>
<comment type="function">
    <text evidence="5">Bifunctional serine/threonine kinase and phosphorylase involved in the regulation of the pyruvate, phosphate dikinase (PPDK) by catalyzing its phosphorylation/dephosphorylation.</text>
</comment>
<dbReference type="Pfam" id="PF03618">
    <property type="entry name" value="Kinase-PPPase"/>
    <property type="match status" value="1"/>
</dbReference>
<evidence type="ECO:0000256" key="3">
    <source>
        <dbReference type="ARBA" id="ARBA00022741"/>
    </source>
</evidence>
<dbReference type="RefSeq" id="WP_174841341.1">
    <property type="nucleotide sequence ID" value="NZ_CUEE01000001.1"/>
</dbReference>
<dbReference type="Proteomes" id="UP000610527">
    <property type="component" value="Unassembled WGS sequence"/>
</dbReference>
<comment type="similarity">
    <text evidence="5">Belongs to the pyruvate, phosphate/water dikinase regulatory protein family. PDRP subfamily.</text>
</comment>
<evidence type="ECO:0000313" key="7">
    <source>
        <dbReference type="Proteomes" id="UP000610527"/>
    </source>
</evidence>
<keyword evidence="2 5" id="KW-0808">Transferase</keyword>
<accession>A0ABX2LGY3</accession>
<dbReference type="PANTHER" id="PTHR31756:SF3">
    <property type="entry name" value="PYRUVATE, PHOSPHATE DIKINASE REGULATORY PROTEIN 1, CHLOROPLASTIC"/>
    <property type="match status" value="1"/>
</dbReference>
<feature type="binding site" evidence="5">
    <location>
        <begin position="157"/>
        <end position="164"/>
    </location>
    <ligand>
        <name>ADP</name>
        <dbReference type="ChEBI" id="CHEBI:456216"/>
    </ligand>
</feature>
<dbReference type="GO" id="GO:0016301">
    <property type="term" value="F:kinase activity"/>
    <property type="evidence" value="ECO:0007669"/>
    <property type="project" value="UniProtKB-KW"/>
</dbReference>
<dbReference type="EC" id="2.7.4.27" evidence="5"/>
<dbReference type="InterPro" id="IPR026565">
    <property type="entry name" value="PPDK_reg"/>
</dbReference>
<keyword evidence="7" id="KW-1185">Reference proteome</keyword>
<evidence type="ECO:0000256" key="4">
    <source>
        <dbReference type="ARBA" id="ARBA00022777"/>
    </source>
</evidence>
<dbReference type="EMBL" id="JABVEG010000001">
    <property type="protein sequence ID" value="NUI81565.1"/>
    <property type="molecule type" value="Genomic_DNA"/>
</dbReference>
<keyword evidence="4 5" id="KW-0418">Kinase</keyword>
<keyword evidence="3 5" id="KW-0547">Nucleotide-binding</keyword>
<dbReference type="EC" id="2.7.11.32" evidence="5"/>
<comment type="catalytic activity">
    <reaction evidence="5">
        <text>N(tele)-phospho-L-histidyl/O-phospho-L-threonyl-[pyruvate, phosphate dikinase] + phosphate + H(+) = N(tele)-phospho-L-histidyl/L-threonyl-[pyruvate, phosphate dikinase] + diphosphate</text>
        <dbReference type="Rhea" id="RHEA:43696"/>
        <dbReference type="Rhea" id="RHEA-COMP:10650"/>
        <dbReference type="Rhea" id="RHEA-COMP:10651"/>
        <dbReference type="ChEBI" id="CHEBI:15378"/>
        <dbReference type="ChEBI" id="CHEBI:30013"/>
        <dbReference type="ChEBI" id="CHEBI:33019"/>
        <dbReference type="ChEBI" id="CHEBI:43474"/>
        <dbReference type="ChEBI" id="CHEBI:61977"/>
        <dbReference type="ChEBI" id="CHEBI:83586"/>
        <dbReference type="EC" id="2.7.4.27"/>
    </reaction>
</comment>
<dbReference type="PANTHER" id="PTHR31756">
    <property type="entry name" value="PYRUVATE, PHOSPHATE DIKINASE REGULATORY PROTEIN 1, CHLOROPLASTIC"/>
    <property type="match status" value="1"/>
</dbReference>
<evidence type="ECO:0000313" key="6">
    <source>
        <dbReference type="EMBL" id="NUI81565.1"/>
    </source>
</evidence>
<protein>
    <recommendedName>
        <fullName evidence="5">Putative pyruvate, phosphate dikinase regulatory protein</fullName>
        <shortName evidence="5">PPDK regulatory protein</shortName>
        <ecNumber evidence="5">2.7.11.32</ecNumber>
        <ecNumber evidence="5">2.7.4.27</ecNumber>
    </recommendedName>
</protein>
<proteinExistence type="inferred from homology"/>
<sequence>MKETNSNEQMLKLFIVSDSIGETAQRMIHATLTQFPNLHNVEIKKFPYIKDEEEFLNILNLAREQHAIVATTLVSESFNALGHEFAREHDIPYVDYMSDLIGIIEKTTHSHPLMESGALRKLNDEYFKRIEAIEYSVKYDDGKHFTDIGEADALIVGVSRTSKTPLSMYLANKGYKIANIPLVPEIEIPDNVYKQKGLKVFGLTASPQYIANIRKNRAETLGLSSESRYNNLERIKKELIYAEEVFKKLNATVINTEYKSIEESAFYIEKFLQPKLQS</sequence>
<reference evidence="6 7" key="1">
    <citation type="submission" date="2020-06" db="EMBL/GenBank/DDBJ databases">
        <title>Staphylococcus borealis sp. nov. -A novel member of the Staphylococcaceae family isolated from skin and blood in humans.</title>
        <authorList>
            <person name="Pain M."/>
            <person name="Wolden R."/>
            <person name="Jaen-Luchoro D."/>
            <person name="Salva-Serra F."/>
            <person name="Iglesias B.P."/>
            <person name="Karlsson R."/>
            <person name="Klingenberg C."/>
            <person name="Cavanagh J.P."/>
        </authorList>
    </citation>
    <scope>NUCLEOTIDE SEQUENCE [LARGE SCALE GENOMIC DNA]</scope>
    <source>
        <strain evidence="6 7">58-22</strain>
    </source>
</reference>
<dbReference type="InterPro" id="IPR005177">
    <property type="entry name" value="Kinase-pyrophosphorylase"/>
</dbReference>
<evidence type="ECO:0000256" key="2">
    <source>
        <dbReference type="ARBA" id="ARBA00022679"/>
    </source>
</evidence>
<comment type="caution">
    <text evidence="6">The sequence shown here is derived from an EMBL/GenBank/DDBJ whole genome shotgun (WGS) entry which is preliminary data.</text>
</comment>
<comment type="catalytic activity">
    <reaction evidence="5">
        <text>N(tele)-phospho-L-histidyl/L-threonyl-[pyruvate, phosphate dikinase] + ADP = N(tele)-phospho-L-histidyl/O-phospho-L-threonyl-[pyruvate, phosphate dikinase] + AMP + H(+)</text>
        <dbReference type="Rhea" id="RHEA:43692"/>
        <dbReference type="Rhea" id="RHEA-COMP:10650"/>
        <dbReference type="Rhea" id="RHEA-COMP:10651"/>
        <dbReference type="ChEBI" id="CHEBI:15378"/>
        <dbReference type="ChEBI" id="CHEBI:30013"/>
        <dbReference type="ChEBI" id="CHEBI:61977"/>
        <dbReference type="ChEBI" id="CHEBI:83586"/>
        <dbReference type="ChEBI" id="CHEBI:456215"/>
        <dbReference type="ChEBI" id="CHEBI:456216"/>
        <dbReference type="EC" id="2.7.11.32"/>
    </reaction>
</comment>